<evidence type="ECO:0000256" key="1">
    <source>
        <dbReference type="SAM" id="Phobius"/>
    </source>
</evidence>
<dbReference type="EMBL" id="BPLF01000001">
    <property type="protein sequence ID" value="GIX61210.1"/>
    <property type="molecule type" value="Genomic_DNA"/>
</dbReference>
<feature type="transmembrane region" description="Helical" evidence="1">
    <location>
        <begin position="718"/>
        <end position="735"/>
    </location>
</feature>
<evidence type="ECO:0000313" key="2">
    <source>
        <dbReference type="EMBL" id="GIX61210.1"/>
    </source>
</evidence>
<dbReference type="InterPro" id="IPR024751">
    <property type="entry name" value="VESA1"/>
</dbReference>
<comment type="caution">
    <text evidence="2">The sequence shown here is derived from an EMBL/GenBank/DDBJ whole genome shotgun (WGS) entry which is preliminary data.</text>
</comment>
<dbReference type="AlphaFoldDB" id="A0AAV4LMP9"/>
<keyword evidence="1" id="KW-0472">Membrane</keyword>
<proteinExistence type="predicted"/>
<protein>
    <recommendedName>
        <fullName evidence="4">Variant erythrocyte surface antigen-1, beta subunit</fullName>
    </recommendedName>
</protein>
<dbReference type="GeneID" id="94192693"/>
<evidence type="ECO:0000313" key="3">
    <source>
        <dbReference type="Proteomes" id="UP001497744"/>
    </source>
</evidence>
<sequence length="774" mass="84607">MDGVKPFSPELGSKLGAIKQALKAGGVDGIIGALGEGLTKFKEGIKDVSKYKSAYDQNIGAKIFLGCLPLYYNALTYLYWGCTENGGGWREMKFNDRDGSMRSYFDSQGLLPLYVDKSKTGAHIADSALKGFTELQQGMTAASSSPFTYSTFTKELEKKVRGNSQQLPTTCPLAALFYGASCYFRCQQTATAKSVTAIPKTIREMLYFLAGLQFSSAYDDINGHIDTVLSTALNVADSSQKTDGNTLSADQLKEYLRASCAFSSSVLGMIQGPGASQNNSDPWLHSLFSNSQFNLNFQYPSGAFLFSKVSNYSYALQLQLSFLYIQCRDTYTKACGWHQCRCGQGINSDPQRRIVQSHICLAGCSAGGHTGGNHASGPCQHAGCGESPKPSPLQAFLTDKLKGFSRGHPSDPSSHLATCFGSLCHVPMGFHSENLRQNAGTGNYIYAAFYSFCGTSSSPLRQLSEKLGCLTKRTPRTLGDLFGFLWHLKGQLSATLNNITNAEWLRDLKVQLPFSYQLKNESGQKLLALVVTAHTDSHHDLTSLYSSGCNQPNENCGPYLYPLTHSDGATYAPTHASIYLSWILYLSDDLQSWFQDLLGEFKDIDCSKTGCKSKTGGPEACKSQHPPGTHGISNACTCDSVVHCGGVLPLLYRYGFRFLSAFKLKGVGNGNGGTKRTCANFHSQLQSVISGNPLSNLLTSIDAFLYAIRWEFFSKLSGFWTIYMCLILYTFFFLLDTLHLRSHLKLTTSHTLPPLALLTAGTHPPITKLTYITQ</sequence>
<keyword evidence="3" id="KW-1185">Reference proteome</keyword>
<organism evidence="2 3">
    <name type="scientific">Babesia caballi</name>
    <dbReference type="NCBI Taxonomy" id="5871"/>
    <lineage>
        <taxon>Eukaryota</taxon>
        <taxon>Sar</taxon>
        <taxon>Alveolata</taxon>
        <taxon>Apicomplexa</taxon>
        <taxon>Aconoidasida</taxon>
        <taxon>Piroplasmida</taxon>
        <taxon>Babesiidae</taxon>
        <taxon>Babesia</taxon>
    </lineage>
</organism>
<accession>A0AAV4LMP9</accession>
<gene>
    <name evidence="2" type="ORF">BcabD6B2_06450</name>
</gene>
<dbReference type="Pfam" id="PF12785">
    <property type="entry name" value="VESA1_N"/>
    <property type="match status" value="1"/>
</dbReference>
<keyword evidence="1" id="KW-1133">Transmembrane helix</keyword>
<name>A0AAV4LMP9_BABCB</name>
<reference evidence="2 3" key="1">
    <citation type="submission" date="2021-06" db="EMBL/GenBank/DDBJ databases">
        <title>Genome sequence of Babesia caballi.</title>
        <authorList>
            <person name="Yamagishi J."/>
            <person name="Kidaka T."/>
            <person name="Ochi A."/>
        </authorList>
    </citation>
    <scope>NUCLEOTIDE SEQUENCE [LARGE SCALE GENOMIC DNA]</scope>
    <source>
        <strain evidence="2">USDA-D6B2</strain>
    </source>
</reference>
<dbReference type="Proteomes" id="UP001497744">
    <property type="component" value="Unassembled WGS sequence"/>
</dbReference>
<evidence type="ECO:0008006" key="4">
    <source>
        <dbReference type="Google" id="ProtNLM"/>
    </source>
</evidence>
<dbReference type="RefSeq" id="XP_067713281.1">
    <property type="nucleotide sequence ID" value="XM_067857180.1"/>
</dbReference>
<keyword evidence="1" id="KW-0812">Transmembrane</keyword>